<accession>A0AAV5KKA2</accession>
<protein>
    <submittedName>
        <fullName evidence="1">Uncharacterized protein</fullName>
    </submittedName>
</protein>
<proteinExistence type="predicted"/>
<dbReference type="AlphaFoldDB" id="A0AAV5KKA2"/>
<dbReference type="EMBL" id="BPVZ01000067">
    <property type="protein sequence ID" value="GKV25037.1"/>
    <property type="molecule type" value="Genomic_DNA"/>
</dbReference>
<evidence type="ECO:0000313" key="2">
    <source>
        <dbReference type="Proteomes" id="UP001054252"/>
    </source>
</evidence>
<name>A0AAV5KKA2_9ROSI</name>
<evidence type="ECO:0000313" key="1">
    <source>
        <dbReference type="EMBL" id="GKV25037.1"/>
    </source>
</evidence>
<comment type="caution">
    <text evidence="1">The sequence shown here is derived from an EMBL/GenBank/DDBJ whole genome shotgun (WGS) entry which is preliminary data.</text>
</comment>
<gene>
    <name evidence="1" type="ORF">SLEP1_g34545</name>
</gene>
<dbReference type="Proteomes" id="UP001054252">
    <property type="component" value="Unassembled WGS sequence"/>
</dbReference>
<organism evidence="1 2">
    <name type="scientific">Rubroshorea leprosula</name>
    <dbReference type="NCBI Taxonomy" id="152421"/>
    <lineage>
        <taxon>Eukaryota</taxon>
        <taxon>Viridiplantae</taxon>
        <taxon>Streptophyta</taxon>
        <taxon>Embryophyta</taxon>
        <taxon>Tracheophyta</taxon>
        <taxon>Spermatophyta</taxon>
        <taxon>Magnoliopsida</taxon>
        <taxon>eudicotyledons</taxon>
        <taxon>Gunneridae</taxon>
        <taxon>Pentapetalae</taxon>
        <taxon>rosids</taxon>
        <taxon>malvids</taxon>
        <taxon>Malvales</taxon>
        <taxon>Dipterocarpaceae</taxon>
        <taxon>Rubroshorea</taxon>
    </lineage>
</organism>
<reference evidence="1 2" key="1">
    <citation type="journal article" date="2021" name="Commun. Biol.">
        <title>The genome of Shorea leprosula (Dipterocarpaceae) highlights the ecological relevance of drought in aseasonal tropical rainforests.</title>
        <authorList>
            <person name="Ng K.K.S."/>
            <person name="Kobayashi M.J."/>
            <person name="Fawcett J.A."/>
            <person name="Hatakeyama M."/>
            <person name="Paape T."/>
            <person name="Ng C.H."/>
            <person name="Ang C.C."/>
            <person name="Tnah L.H."/>
            <person name="Lee C.T."/>
            <person name="Nishiyama T."/>
            <person name="Sese J."/>
            <person name="O'Brien M.J."/>
            <person name="Copetti D."/>
            <person name="Mohd Noor M.I."/>
            <person name="Ong R.C."/>
            <person name="Putra M."/>
            <person name="Sireger I.Z."/>
            <person name="Indrioko S."/>
            <person name="Kosugi Y."/>
            <person name="Izuno A."/>
            <person name="Isagi Y."/>
            <person name="Lee S.L."/>
            <person name="Shimizu K.K."/>
        </authorList>
    </citation>
    <scope>NUCLEOTIDE SEQUENCE [LARGE SCALE GENOMIC DNA]</scope>
    <source>
        <strain evidence="1">214</strain>
    </source>
</reference>
<keyword evidence="2" id="KW-1185">Reference proteome</keyword>
<sequence length="68" mass="7436">MGPLSNVMMSLNDLSLKLSHQSGLVDDNFMQAGVLFNKSLVLLLLKLELIAHVLHSNLVKITVDGHVL</sequence>